<dbReference type="CDD" id="cd16936">
    <property type="entry name" value="HATPase_RsbW-like"/>
    <property type="match status" value="1"/>
</dbReference>
<feature type="region of interest" description="Disordered" evidence="2">
    <location>
        <begin position="1"/>
        <end position="51"/>
    </location>
</feature>
<sequence>MSDEPQLTAPAAAPPDTHAAPGHAPMPPPVLPPDDALAQPRHGHSLPASHPPDVYVPLRRWVLESPEQLRAMRADLREQLAASAPAPGSGEGSVPDSVVLVTSELATNALAHGRPPAQVHLLVDGHAVLVVVSDGDAAHAPFLAEGREPGEGGFGLQIARRLSSDVGWWTDVAGKHVWATFEDDHLA</sequence>
<protein>
    <submittedName>
        <fullName evidence="4">ATP-binding protein</fullName>
    </submittedName>
</protein>
<organism evidence="4 5">
    <name type="scientific">Cellulomonas wangsupingiae</name>
    <dbReference type="NCBI Taxonomy" id="2968085"/>
    <lineage>
        <taxon>Bacteria</taxon>
        <taxon>Bacillati</taxon>
        <taxon>Actinomycetota</taxon>
        <taxon>Actinomycetes</taxon>
        <taxon>Micrococcales</taxon>
        <taxon>Cellulomonadaceae</taxon>
        <taxon>Cellulomonas</taxon>
    </lineage>
</organism>
<accession>A0ABY5K998</accession>
<dbReference type="Proteomes" id="UP001317322">
    <property type="component" value="Chromosome"/>
</dbReference>
<evidence type="ECO:0000313" key="5">
    <source>
        <dbReference type="Proteomes" id="UP001317322"/>
    </source>
</evidence>
<keyword evidence="1" id="KW-0723">Serine/threonine-protein kinase</keyword>
<proteinExistence type="predicted"/>
<dbReference type="PANTHER" id="PTHR35526">
    <property type="entry name" value="ANTI-SIGMA-F FACTOR RSBW-RELATED"/>
    <property type="match status" value="1"/>
</dbReference>
<dbReference type="InterPro" id="IPR003594">
    <property type="entry name" value="HATPase_dom"/>
</dbReference>
<dbReference type="EMBL" id="CP101989">
    <property type="protein sequence ID" value="UUI64988.1"/>
    <property type="molecule type" value="Genomic_DNA"/>
</dbReference>
<keyword evidence="1" id="KW-0418">Kinase</keyword>
<dbReference type="SUPFAM" id="SSF55874">
    <property type="entry name" value="ATPase domain of HSP90 chaperone/DNA topoisomerase II/histidine kinase"/>
    <property type="match status" value="1"/>
</dbReference>
<evidence type="ECO:0000256" key="2">
    <source>
        <dbReference type="SAM" id="MobiDB-lite"/>
    </source>
</evidence>
<evidence type="ECO:0000259" key="3">
    <source>
        <dbReference type="Pfam" id="PF13581"/>
    </source>
</evidence>
<keyword evidence="5" id="KW-1185">Reference proteome</keyword>
<dbReference type="Gene3D" id="3.30.565.10">
    <property type="entry name" value="Histidine kinase-like ATPase, C-terminal domain"/>
    <property type="match status" value="1"/>
</dbReference>
<dbReference type="PANTHER" id="PTHR35526:SF3">
    <property type="entry name" value="ANTI-SIGMA-F FACTOR RSBW"/>
    <property type="match status" value="1"/>
</dbReference>
<keyword evidence="4" id="KW-0067">ATP-binding</keyword>
<name>A0ABY5K998_9CELL</name>
<evidence type="ECO:0000313" key="4">
    <source>
        <dbReference type="EMBL" id="UUI64988.1"/>
    </source>
</evidence>
<dbReference type="Pfam" id="PF13581">
    <property type="entry name" value="HATPase_c_2"/>
    <property type="match status" value="1"/>
</dbReference>
<dbReference type="GO" id="GO:0005524">
    <property type="term" value="F:ATP binding"/>
    <property type="evidence" value="ECO:0007669"/>
    <property type="project" value="UniProtKB-KW"/>
</dbReference>
<keyword evidence="4" id="KW-0547">Nucleotide-binding</keyword>
<feature type="compositionally biased region" description="Low complexity" evidence="2">
    <location>
        <begin position="8"/>
        <end position="23"/>
    </location>
</feature>
<evidence type="ECO:0000256" key="1">
    <source>
        <dbReference type="ARBA" id="ARBA00022527"/>
    </source>
</evidence>
<dbReference type="InterPro" id="IPR050267">
    <property type="entry name" value="Anti-sigma-factor_SerPK"/>
</dbReference>
<reference evidence="4 5" key="1">
    <citation type="submission" date="2022-07" db="EMBL/GenBank/DDBJ databases">
        <title>Novel species in genus cellulomonas.</title>
        <authorList>
            <person name="Ye L."/>
        </authorList>
    </citation>
    <scope>NUCLEOTIDE SEQUENCE [LARGE SCALE GENOMIC DNA]</scope>
    <source>
        <strain evidence="5">zg-Y908</strain>
    </source>
</reference>
<keyword evidence="1" id="KW-0808">Transferase</keyword>
<dbReference type="InterPro" id="IPR036890">
    <property type="entry name" value="HATPase_C_sf"/>
</dbReference>
<dbReference type="RefSeq" id="WP_227563479.1">
    <property type="nucleotide sequence ID" value="NZ_CP101989.1"/>
</dbReference>
<gene>
    <name evidence="4" type="ORF">NP075_18055</name>
</gene>
<feature type="domain" description="Histidine kinase/HSP90-like ATPase" evidence="3">
    <location>
        <begin position="65"/>
        <end position="180"/>
    </location>
</feature>